<reference evidence="2 3" key="1">
    <citation type="submission" date="2023-07" db="EMBL/GenBank/DDBJ databases">
        <title>Sequencing the genomes of 1000 actinobacteria strains.</title>
        <authorList>
            <person name="Klenk H.-P."/>
        </authorList>
    </citation>
    <scope>NUCLEOTIDE SEQUENCE [LARGE SCALE GENOMIC DNA]</scope>
    <source>
        <strain evidence="2 3">DSM 44709</strain>
    </source>
</reference>
<feature type="compositionally biased region" description="Low complexity" evidence="1">
    <location>
        <begin position="428"/>
        <end position="437"/>
    </location>
</feature>
<dbReference type="Proteomes" id="UP001240236">
    <property type="component" value="Unassembled WGS sequence"/>
</dbReference>
<keyword evidence="3" id="KW-1185">Reference proteome</keyword>
<evidence type="ECO:0000313" key="2">
    <source>
        <dbReference type="EMBL" id="MDQ0366881.1"/>
    </source>
</evidence>
<gene>
    <name evidence="2" type="ORF">J2S42_003550</name>
</gene>
<evidence type="ECO:0000313" key="3">
    <source>
        <dbReference type="Proteomes" id="UP001240236"/>
    </source>
</evidence>
<sequence length="473" mass="50585">MAGGHARPSPGRGRRGDLPQVLAGTARRGPLTRGESPAQLLAWRIDDHIEGRTPTPALAAPTEADTARYAALIGLHTQRAGNLDPVEGARTPSALLTDPAIGRTDHQQLLGLVLDEPTVARTLAEPSWPALRTALTRAEYAGYQPADVLAAAVLARPLDTARSVSDVLAWRVARHLHDNAAPATPGGEDGWRQLAWTLKAAEQDGKTAAQLLAGTRPDSGLDDVRRLVHQRTQPAPAHGPLPWMAPIPHQVADDWKPYLDASHRLVSDRAQVLAAAAIADRPAWLAGLGEQPIDPQAARQWQRHVEMVAAFRDEFQVRTDDPLQPLGAYPAADSAAHRAFLHAADAVLATRHPHASTPDVIDVRVTADTYLALPDLEREDVTHAVAGRLGPDWLGPRNGTADTLITTPTYAAHLRVELTHRGHLDPAAAHEPASAEAITTSQPPAHTHVGRGRNGPALPMDQTAAQPGIQVTW</sequence>
<accession>A0AAE3W038</accession>
<feature type="compositionally biased region" description="Polar residues" evidence="1">
    <location>
        <begin position="463"/>
        <end position="473"/>
    </location>
</feature>
<feature type="region of interest" description="Disordered" evidence="1">
    <location>
        <begin position="428"/>
        <end position="473"/>
    </location>
</feature>
<feature type="region of interest" description="Disordered" evidence="1">
    <location>
        <begin position="1"/>
        <end position="34"/>
    </location>
</feature>
<dbReference type="AlphaFoldDB" id="A0AAE3W038"/>
<organism evidence="2 3">
    <name type="scientific">Catenuloplanes indicus</name>
    <dbReference type="NCBI Taxonomy" id="137267"/>
    <lineage>
        <taxon>Bacteria</taxon>
        <taxon>Bacillati</taxon>
        <taxon>Actinomycetota</taxon>
        <taxon>Actinomycetes</taxon>
        <taxon>Micromonosporales</taxon>
        <taxon>Micromonosporaceae</taxon>
        <taxon>Catenuloplanes</taxon>
    </lineage>
</organism>
<dbReference type="RefSeq" id="WP_307240530.1">
    <property type="nucleotide sequence ID" value="NZ_JAUSUZ010000001.1"/>
</dbReference>
<comment type="caution">
    <text evidence="2">The sequence shown here is derived from an EMBL/GenBank/DDBJ whole genome shotgun (WGS) entry which is preliminary data.</text>
</comment>
<proteinExistence type="predicted"/>
<name>A0AAE3W038_9ACTN</name>
<evidence type="ECO:0000256" key="1">
    <source>
        <dbReference type="SAM" id="MobiDB-lite"/>
    </source>
</evidence>
<protein>
    <submittedName>
        <fullName evidence="2">Uncharacterized protein</fullName>
    </submittedName>
</protein>
<dbReference type="EMBL" id="JAUSUZ010000001">
    <property type="protein sequence ID" value="MDQ0366881.1"/>
    <property type="molecule type" value="Genomic_DNA"/>
</dbReference>